<organism evidence="3 4">
    <name type="scientific">Caballeronia pedi</name>
    <dbReference type="NCBI Taxonomy" id="1777141"/>
    <lineage>
        <taxon>Bacteria</taxon>
        <taxon>Pseudomonadati</taxon>
        <taxon>Pseudomonadota</taxon>
        <taxon>Betaproteobacteria</taxon>
        <taxon>Burkholderiales</taxon>
        <taxon>Burkholderiaceae</taxon>
        <taxon>Caballeronia</taxon>
    </lineage>
</organism>
<dbReference type="Proteomes" id="UP000054911">
    <property type="component" value="Unassembled WGS sequence"/>
</dbReference>
<dbReference type="GO" id="GO:0016787">
    <property type="term" value="F:hydrolase activity"/>
    <property type="evidence" value="ECO:0007669"/>
    <property type="project" value="UniProtKB-KW"/>
</dbReference>
<feature type="domain" description="SMP-30/Gluconolactonase/LRE-like region" evidence="2">
    <location>
        <begin position="14"/>
        <end position="267"/>
    </location>
</feature>
<evidence type="ECO:0000259" key="2">
    <source>
        <dbReference type="Pfam" id="PF08450"/>
    </source>
</evidence>
<dbReference type="STRING" id="1777141.AWB80_06056"/>
<evidence type="ECO:0000313" key="4">
    <source>
        <dbReference type="Proteomes" id="UP000054911"/>
    </source>
</evidence>
<dbReference type="EMBL" id="FCOE02000028">
    <property type="protein sequence ID" value="SAK87515.1"/>
    <property type="molecule type" value="Genomic_DNA"/>
</dbReference>
<dbReference type="OrthoDB" id="9031811at2"/>
<evidence type="ECO:0000256" key="1">
    <source>
        <dbReference type="ARBA" id="ARBA00022801"/>
    </source>
</evidence>
<comment type="caution">
    <text evidence="3">The sequence shown here is derived from an EMBL/GenBank/DDBJ whole genome shotgun (WGS) entry which is preliminary data.</text>
</comment>
<dbReference type="Pfam" id="PF08450">
    <property type="entry name" value="SGL"/>
    <property type="match status" value="1"/>
</dbReference>
<keyword evidence="4" id="KW-1185">Reference proteome</keyword>
<dbReference type="AlphaFoldDB" id="A0A158CYS3"/>
<dbReference type="Gene3D" id="2.120.10.30">
    <property type="entry name" value="TolB, C-terminal domain"/>
    <property type="match status" value="1"/>
</dbReference>
<sequence length="296" mass="32517">MRQLTVLLDGMTHTEGARWHDGRFWFSDLYSERIYSMREDGTDVRVEMDVPQCPSGIGWLPDGRLLAVSMHDRKLLRREHDGAVVTHAELFPFLEFEPNDMVVDAKGRAWVGNLGFDVMKLAPRRPGRLARVDPDGSVVMVSEPLHFPNGSTVIDGRTLVVAESFGNRMSAFDIQSDGSLSPRRDWATFGAVPQNDDVIHSMAEIAVAADGISQVDAEGAIWVADFTKAHALRVAPGGAILDEIQTDDRNCYACALGGVDGRTLFMCVTPADFNPEVRRTHPMSAVVSARVDVPLA</sequence>
<dbReference type="InterPro" id="IPR011042">
    <property type="entry name" value="6-blade_b-propeller_TolB-like"/>
</dbReference>
<dbReference type="PANTHER" id="PTHR47572">
    <property type="entry name" value="LIPOPROTEIN-RELATED"/>
    <property type="match status" value="1"/>
</dbReference>
<keyword evidence="1" id="KW-0378">Hydrolase</keyword>
<evidence type="ECO:0000313" key="3">
    <source>
        <dbReference type="EMBL" id="SAK87515.1"/>
    </source>
</evidence>
<name>A0A158CYS3_9BURK</name>
<reference evidence="3" key="1">
    <citation type="submission" date="2016-01" db="EMBL/GenBank/DDBJ databases">
        <authorList>
            <person name="Peeters C."/>
        </authorList>
    </citation>
    <scope>NUCLEOTIDE SEQUENCE [LARGE SCALE GENOMIC DNA]</scope>
    <source>
        <strain evidence="3">LMG 29323</strain>
    </source>
</reference>
<accession>A0A158CYS3</accession>
<gene>
    <name evidence="3" type="ORF">AWB80_06056</name>
</gene>
<proteinExistence type="predicted"/>
<protein>
    <submittedName>
        <fullName evidence="3">Gluconolactonase</fullName>
    </submittedName>
</protein>
<dbReference type="InterPro" id="IPR013658">
    <property type="entry name" value="SGL"/>
</dbReference>
<dbReference type="InterPro" id="IPR051262">
    <property type="entry name" value="SMP-30/CGR1_Lactonase"/>
</dbReference>
<dbReference type="SUPFAM" id="SSF63829">
    <property type="entry name" value="Calcium-dependent phosphotriesterase"/>
    <property type="match status" value="1"/>
</dbReference>
<dbReference type="PANTHER" id="PTHR47572:SF4">
    <property type="entry name" value="LACTONASE DRP35"/>
    <property type="match status" value="1"/>
</dbReference>
<dbReference type="RefSeq" id="WP_061178396.1">
    <property type="nucleotide sequence ID" value="NZ_FCOE02000028.1"/>
</dbReference>